<dbReference type="Proteomes" id="UP000216024">
    <property type="component" value="Unassembled WGS sequence"/>
</dbReference>
<dbReference type="Gene3D" id="3.10.310.10">
    <property type="entry name" value="Diaminopimelate Epimerase, Chain A, domain 1"/>
    <property type="match status" value="2"/>
</dbReference>
<dbReference type="AlphaFoldDB" id="A0A267MKB4"/>
<organism evidence="1 2">
    <name type="scientific">Anaeromicrobium sediminis</name>
    <dbReference type="NCBI Taxonomy" id="1478221"/>
    <lineage>
        <taxon>Bacteria</taxon>
        <taxon>Bacillati</taxon>
        <taxon>Bacillota</taxon>
        <taxon>Clostridia</taxon>
        <taxon>Peptostreptococcales</taxon>
        <taxon>Thermotaleaceae</taxon>
        <taxon>Anaeromicrobium</taxon>
    </lineage>
</organism>
<dbReference type="EMBL" id="NIBG01000005">
    <property type="protein sequence ID" value="PAB59852.1"/>
    <property type="molecule type" value="Genomic_DNA"/>
</dbReference>
<evidence type="ECO:0000313" key="2">
    <source>
        <dbReference type="Proteomes" id="UP000216024"/>
    </source>
</evidence>
<dbReference type="OrthoDB" id="9813391at2"/>
<reference evidence="1 2" key="1">
    <citation type="submission" date="2017-06" db="EMBL/GenBank/DDBJ databases">
        <title>Draft genome sequence of anaerobic fermentative bacterium Anaeromicrobium sediminis DY2726D isolated from West Pacific Ocean sediments.</title>
        <authorList>
            <person name="Zeng X."/>
        </authorList>
    </citation>
    <scope>NUCLEOTIDE SEQUENCE [LARGE SCALE GENOMIC DNA]</scope>
    <source>
        <strain evidence="1 2">DY2726D</strain>
    </source>
</reference>
<dbReference type="RefSeq" id="WP_095132683.1">
    <property type="nucleotide sequence ID" value="NZ_NIBG01000005.1"/>
</dbReference>
<gene>
    <name evidence="1" type="ORF">CCE28_07815</name>
</gene>
<keyword evidence="2" id="KW-1185">Reference proteome</keyword>
<evidence type="ECO:0000313" key="1">
    <source>
        <dbReference type="EMBL" id="PAB59852.1"/>
    </source>
</evidence>
<name>A0A267MKB4_9FIRM</name>
<evidence type="ECO:0008006" key="3">
    <source>
        <dbReference type="Google" id="ProtNLM"/>
    </source>
</evidence>
<dbReference type="SUPFAM" id="SSF54506">
    <property type="entry name" value="Diaminopimelate epimerase-like"/>
    <property type="match status" value="1"/>
</dbReference>
<dbReference type="InterPro" id="IPR058944">
    <property type="entry name" value="CntK-like"/>
</dbReference>
<dbReference type="Pfam" id="PF26317">
    <property type="entry name" value="CntK_N"/>
    <property type="match status" value="1"/>
</dbReference>
<comment type="caution">
    <text evidence="1">The sequence shown here is derived from an EMBL/GenBank/DDBJ whole genome shotgun (WGS) entry which is preliminary data.</text>
</comment>
<proteinExistence type="predicted"/>
<protein>
    <recommendedName>
        <fullName evidence="3">Diaminopimelate epimerase</fullName>
    </recommendedName>
</protein>
<accession>A0A267MKB4</accession>
<sequence>MKLHFIKANPTENMTVFIVDPIPRSMYMEVAKKVMDYSSIHAEQVGFIEKTSCENSEACVRLHMMGGEFCANATRALAAVLVQRGHCKIQRKEGEFIVPLEVSGSDEIIYCTVKPNNNINSFISTAKIPLHRHIKDFSVNYKDGIRNGTLVEFPGIVHLVIDSEGIDSKEEFFINVKDQLKNLAYEALGIMFYNEAESYIEPLVYVKSTESLIWERGCGSGTAALGITLSHRLKEGIDMIVKQPGGHLDICTQWNENKISDIYLKGIVDIPAEGIIYI</sequence>